<organism evidence="1 2">
    <name type="scientific">Paenibacillus xerothermodurans</name>
    <dbReference type="NCBI Taxonomy" id="1977292"/>
    <lineage>
        <taxon>Bacteria</taxon>
        <taxon>Bacillati</taxon>
        <taxon>Bacillota</taxon>
        <taxon>Bacilli</taxon>
        <taxon>Bacillales</taxon>
        <taxon>Paenibacillaceae</taxon>
        <taxon>Paenibacillus</taxon>
    </lineage>
</organism>
<keyword evidence="2" id="KW-1185">Reference proteome</keyword>
<comment type="caution">
    <text evidence="1">The sequence shown here is derived from an EMBL/GenBank/DDBJ whole genome shotgun (WGS) entry which is preliminary data.</text>
</comment>
<reference evidence="1" key="1">
    <citation type="submission" date="2018-06" db="EMBL/GenBank/DDBJ databases">
        <title>Paenibacillus xerothermodurans sp. nov. an extremely dry heat resistant spore forming bacterium isolated from the soil of Cape Canaveral, Florida.</title>
        <authorList>
            <person name="Seuylemezian A."/>
            <person name="Kaur N."/>
            <person name="Patil P."/>
            <person name="Patil P."/>
            <person name="Mayilraj S."/>
            <person name="Vaishampayan P."/>
        </authorList>
    </citation>
    <scope>NUCLEOTIDE SEQUENCE [LARGE SCALE GENOMIC DNA]</scope>
    <source>
        <strain evidence="1">ATCC 27380</strain>
    </source>
</reference>
<protein>
    <submittedName>
        <fullName evidence="1">Uncharacterized protein</fullName>
    </submittedName>
</protein>
<dbReference type="Proteomes" id="UP000214746">
    <property type="component" value="Unassembled WGS sequence"/>
</dbReference>
<gene>
    <name evidence="1" type="ORF">CBW46_002590</name>
</gene>
<sequence>MSESSLWLTAVRTDDAEHTVTLLADRFELVPAEAGERFLTLIKSLHPRMLVAFKANLLLSEEAEMVCGVEALPFRLDNGAAIGFGVGGLELSHCAENYFNRLPEAKDMVEWLAAAARKLDHDPQANVERQWLNRMSEWVKSGHYIALLREET</sequence>
<dbReference type="AlphaFoldDB" id="A0A2W1NT37"/>
<proteinExistence type="predicted"/>
<dbReference type="EMBL" id="NHRJ02000001">
    <property type="protein sequence ID" value="PZE22675.1"/>
    <property type="molecule type" value="Genomic_DNA"/>
</dbReference>
<evidence type="ECO:0000313" key="2">
    <source>
        <dbReference type="Proteomes" id="UP000214746"/>
    </source>
</evidence>
<name>A0A2W1NT37_PAEXE</name>
<dbReference type="OrthoDB" id="2680436at2"/>
<accession>A0A2W1NT37</accession>
<evidence type="ECO:0000313" key="1">
    <source>
        <dbReference type="EMBL" id="PZE22675.1"/>
    </source>
</evidence>
<dbReference type="RefSeq" id="WP_089198445.1">
    <property type="nucleotide sequence ID" value="NZ_NHRJ02000001.1"/>
</dbReference>